<evidence type="ECO:0000256" key="1">
    <source>
        <dbReference type="SAM" id="Coils"/>
    </source>
</evidence>
<keyword evidence="4" id="KW-1185">Reference proteome</keyword>
<evidence type="ECO:0000256" key="2">
    <source>
        <dbReference type="SAM" id="MobiDB-lite"/>
    </source>
</evidence>
<gene>
    <name evidence="3" type="ordered locus">AALP_Aa8g316900</name>
</gene>
<evidence type="ECO:0000313" key="4">
    <source>
        <dbReference type="Proteomes" id="UP000029120"/>
    </source>
</evidence>
<reference evidence="4" key="1">
    <citation type="journal article" date="2015" name="Nat. Plants">
        <title>Genome expansion of Arabis alpina linked with retrotransposition and reduced symmetric DNA methylation.</title>
        <authorList>
            <person name="Willing E.M."/>
            <person name="Rawat V."/>
            <person name="Mandakova T."/>
            <person name="Maumus F."/>
            <person name="James G.V."/>
            <person name="Nordstroem K.J."/>
            <person name="Becker C."/>
            <person name="Warthmann N."/>
            <person name="Chica C."/>
            <person name="Szarzynska B."/>
            <person name="Zytnicki M."/>
            <person name="Albani M.C."/>
            <person name="Kiefer C."/>
            <person name="Bergonzi S."/>
            <person name="Castaings L."/>
            <person name="Mateos J.L."/>
            <person name="Berns M.C."/>
            <person name="Bujdoso N."/>
            <person name="Piofczyk T."/>
            <person name="de Lorenzo L."/>
            <person name="Barrero-Sicilia C."/>
            <person name="Mateos I."/>
            <person name="Piednoel M."/>
            <person name="Hagmann J."/>
            <person name="Chen-Min-Tao R."/>
            <person name="Iglesias-Fernandez R."/>
            <person name="Schuster S.C."/>
            <person name="Alonso-Blanco C."/>
            <person name="Roudier F."/>
            <person name="Carbonero P."/>
            <person name="Paz-Ares J."/>
            <person name="Davis S.J."/>
            <person name="Pecinka A."/>
            <person name="Quesneville H."/>
            <person name="Colot V."/>
            <person name="Lysak M.A."/>
            <person name="Weigel D."/>
            <person name="Coupland G."/>
            <person name="Schneeberger K."/>
        </authorList>
    </citation>
    <scope>NUCLEOTIDE SEQUENCE [LARGE SCALE GENOMIC DNA]</scope>
    <source>
        <strain evidence="4">cv. Pajares</strain>
    </source>
</reference>
<keyword evidence="1" id="KW-0175">Coiled coil</keyword>
<dbReference type="Proteomes" id="UP000029120">
    <property type="component" value="Chromosome 8"/>
</dbReference>
<protein>
    <recommendedName>
        <fullName evidence="5">DUF1204 domain-containing protein</fullName>
    </recommendedName>
</protein>
<feature type="compositionally biased region" description="Acidic residues" evidence="2">
    <location>
        <begin position="83"/>
        <end position="92"/>
    </location>
</feature>
<organism evidence="3 4">
    <name type="scientific">Arabis alpina</name>
    <name type="common">Alpine rock-cress</name>
    <dbReference type="NCBI Taxonomy" id="50452"/>
    <lineage>
        <taxon>Eukaryota</taxon>
        <taxon>Viridiplantae</taxon>
        <taxon>Streptophyta</taxon>
        <taxon>Embryophyta</taxon>
        <taxon>Tracheophyta</taxon>
        <taxon>Spermatophyta</taxon>
        <taxon>Magnoliopsida</taxon>
        <taxon>eudicotyledons</taxon>
        <taxon>Gunneridae</taxon>
        <taxon>Pentapetalae</taxon>
        <taxon>rosids</taxon>
        <taxon>malvids</taxon>
        <taxon>Brassicales</taxon>
        <taxon>Brassicaceae</taxon>
        <taxon>Arabideae</taxon>
        <taxon>Arabis</taxon>
    </lineage>
</organism>
<name>A0A087GAR7_ARAAL</name>
<sequence length="688" mass="77568">MSGSVSSNNSAKLVRRSNRPASGVDLDPQSVVRPDPLTDLIALSSCDEDSSDEESIDLPVQTNLPDREDGANSGDEFDHLESEFEEEEEEIEGDGHDFEDERLPSPVRVDPGNPLGPGLGPGIELVWIDNIPSQSTVDSIQDMIRGRNLLISEEDILIPTEYDRPWTPPDGFLCLYKSFFNASAVWFPLPKLLIEYCDRCLIAISQLTHAAVRNIVTVLTLAAEIGKSVSCLEFEEMVQFKRKGRSGRYYSSWFPHLGLLTGVGSKMPHWICTRPPPRKIDNLLLILKKRGEQNWPELLEQRAQRCSPRVNTCRFNLPLAPLHPFTLRIPKDMKPRSKKTKAQSGTMVKPERKVVKYTETPTSESALKYDKKAGKRAVDSSSLKPSSAIVPAKKQRGESFGKGVGKWNVNRRSKSIEPASSRIPTMGGEIEEVGDLSTFDFEFSFKGYGKHISDISEKCSEFLRCVQGHLRQYDPSLDFADKPVYTLFAEELVRAVSHVNFMVTRLEKTELRIVKLTSEVEALKEKLDRQVEISKEMTGEAESARGRLKEAGNRLGMLRDQLEREKNERDTEILLLKEENEKLKAAGSDIVLRTVQTMIGKALGEMRIRYEGHLDHLHQCLVDAEEVNRLNSLINQVKYSLELYAGLRTDGIEIPKEKIEKLQADLKSLNEEFDSLDVEVAKPEDYLV</sequence>
<evidence type="ECO:0000313" key="3">
    <source>
        <dbReference type="EMBL" id="KFK26969.1"/>
    </source>
</evidence>
<dbReference type="AlphaFoldDB" id="A0A087GAR7"/>
<feature type="region of interest" description="Disordered" evidence="2">
    <location>
        <begin position="1"/>
        <end position="114"/>
    </location>
</feature>
<dbReference type="EMBL" id="CM002876">
    <property type="protein sequence ID" value="KFK26969.1"/>
    <property type="molecule type" value="Genomic_DNA"/>
</dbReference>
<feature type="compositionally biased region" description="Basic and acidic residues" evidence="2">
    <location>
        <begin position="65"/>
        <end position="82"/>
    </location>
</feature>
<accession>A0A087GAR7</accession>
<feature type="compositionally biased region" description="Acidic residues" evidence="2">
    <location>
        <begin position="46"/>
        <end position="56"/>
    </location>
</feature>
<feature type="coiled-coil region" evidence="1">
    <location>
        <begin position="652"/>
        <end position="679"/>
    </location>
</feature>
<feature type="compositionally biased region" description="Basic and acidic residues" evidence="2">
    <location>
        <begin position="93"/>
        <end position="103"/>
    </location>
</feature>
<evidence type="ECO:0008006" key="5">
    <source>
        <dbReference type="Google" id="ProtNLM"/>
    </source>
</evidence>
<dbReference type="Gramene" id="KFK26969">
    <property type="protein sequence ID" value="KFK26969"/>
    <property type="gene ID" value="AALP_AA8G316900"/>
</dbReference>
<feature type="coiled-coil region" evidence="1">
    <location>
        <begin position="506"/>
        <end position="582"/>
    </location>
</feature>
<dbReference type="OrthoDB" id="1113395at2759"/>
<proteinExistence type="predicted"/>
<feature type="compositionally biased region" description="Polar residues" evidence="2">
    <location>
        <begin position="1"/>
        <end position="11"/>
    </location>
</feature>